<accession>A0A9J6RBW8</accession>
<gene>
    <name evidence="1" type="ORF">OWO01_05820</name>
</gene>
<dbReference type="Proteomes" id="UP001084197">
    <property type="component" value="Unassembled WGS sequence"/>
</dbReference>
<sequence length="40" mass="4731">MHANLKRCTQIAENARKFEKMHANREECTQNRKDARESGK</sequence>
<comment type="caution">
    <text evidence="1">The sequence shown here is derived from an EMBL/GenBank/DDBJ whole genome shotgun (WGS) entry which is preliminary data.</text>
</comment>
<name>A0A9J6RBW8_9BACI</name>
<dbReference type="EMBL" id="JAPRAT010000008">
    <property type="protein sequence ID" value="MCZ0702721.1"/>
    <property type="molecule type" value="Genomic_DNA"/>
</dbReference>
<dbReference type="RefSeq" id="WP_268779490.1">
    <property type="nucleotide sequence ID" value="NZ_JAPRAT010000008.1"/>
</dbReference>
<keyword evidence="2" id="KW-1185">Reference proteome</keyword>
<evidence type="ECO:0000313" key="2">
    <source>
        <dbReference type="Proteomes" id="UP001084197"/>
    </source>
</evidence>
<organism evidence="1 2">
    <name type="scientific">Natronobacillus azotifigens</name>
    <dbReference type="NCBI Taxonomy" id="472978"/>
    <lineage>
        <taxon>Bacteria</taxon>
        <taxon>Bacillati</taxon>
        <taxon>Bacillota</taxon>
        <taxon>Bacilli</taxon>
        <taxon>Bacillales</taxon>
        <taxon>Bacillaceae</taxon>
        <taxon>Natronobacillus</taxon>
    </lineage>
</organism>
<proteinExistence type="predicted"/>
<reference evidence="1" key="1">
    <citation type="submission" date="2022-11" db="EMBL/GenBank/DDBJ databases">
        <title>WGS of Natronobacillus azotifigens 24KS-1, an anaerobic diazotrophic haloalkaliphile from soda-rich habitats.</title>
        <authorList>
            <person name="Sorokin D.Y."/>
            <person name="Merkel A.Y."/>
        </authorList>
    </citation>
    <scope>NUCLEOTIDE SEQUENCE</scope>
    <source>
        <strain evidence="1">24KS-1</strain>
    </source>
</reference>
<protein>
    <submittedName>
        <fullName evidence="1">Uncharacterized protein</fullName>
    </submittedName>
</protein>
<dbReference type="AlphaFoldDB" id="A0A9J6RBW8"/>
<evidence type="ECO:0000313" key="1">
    <source>
        <dbReference type="EMBL" id="MCZ0702721.1"/>
    </source>
</evidence>